<gene>
    <name evidence="1" type="ORF">B0E33_18940</name>
</gene>
<name>A0ABM6I501_9HYPH</name>
<dbReference type="RefSeq" id="WP_077292069.1">
    <property type="nucleotide sequence ID" value="NZ_CP019630.1"/>
</dbReference>
<proteinExistence type="predicted"/>
<protein>
    <submittedName>
        <fullName evidence="1">Uncharacterized protein</fullName>
    </submittedName>
</protein>
<sequence length="151" mass="17099">MTQDITTQEAIKRLEQHFGSREGMLTHNLTMLSSSGQPADITFYRRKPLINVQISTKIAAARLYGLEDQLPKILKCIPFSNGVVASLAEIWTVNPMPIGGFTDEELAAVDLAEGEERHGPNGETLRKMIRKTYQCKSRKETDFYLRRWIAS</sequence>
<accession>A0ABM6I501</accession>
<evidence type="ECO:0000313" key="1">
    <source>
        <dbReference type="EMBL" id="AQQ05394.1"/>
    </source>
</evidence>
<dbReference type="EMBL" id="CP019630">
    <property type="protein sequence ID" value="AQQ05394.1"/>
    <property type="molecule type" value="Genomic_DNA"/>
</dbReference>
<evidence type="ECO:0000313" key="2">
    <source>
        <dbReference type="Proteomes" id="UP000188174"/>
    </source>
</evidence>
<keyword evidence="2" id="KW-1185">Reference proteome</keyword>
<reference evidence="1 2" key="1">
    <citation type="submission" date="2017-02" db="EMBL/GenBank/DDBJ databases">
        <authorList>
            <person name="Jeong S."/>
        </authorList>
    </citation>
    <scope>NUCLEOTIDE SEQUENCE [LARGE SCALE GENOMIC DNA]</scope>
    <source>
        <strain evidence="1 2">RMAR6-6</strain>
    </source>
</reference>
<organism evidence="1 2">
    <name type="scientific">Roseibium algicola</name>
    <dbReference type="NCBI Taxonomy" id="2857014"/>
    <lineage>
        <taxon>Bacteria</taxon>
        <taxon>Pseudomonadati</taxon>
        <taxon>Pseudomonadota</taxon>
        <taxon>Alphaproteobacteria</taxon>
        <taxon>Hyphomicrobiales</taxon>
        <taxon>Stappiaceae</taxon>
        <taxon>Roseibium</taxon>
    </lineage>
</organism>
<dbReference type="Proteomes" id="UP000188174">
    <property type="component" value="Chromosome"/>
</dbReference>